<protein>
    <recommendedName>
        <fullName evidence="4">GDP-mannose pyrophosphatase</fullName>
    </recommendedName>
    <alternativeName>
        <fullName evidence="6">GDP-mannose hydrolase</fullName>
    </alternativeName>
    <alternativeName>
        <fullName evidence="7">GDPMK</fullName>
    </alternativeName>
</protein>
<reference evidence="9 10" key="1">
    <citation type="submission" date="2017-03" db="EMBL/GenBank/DDBJ databases">
        <authorList>
            <person name="Afonso C.L."/>
            <person name="Miller P.J."/>
            <person name="Scott M.A."/>
            <person name="Spackman E."/>
            <person name="Goraichik I."/>
            <person name="Dimitrov K.M."/>
            <person name="Suarez D.L."/>
            <person name="Swayne D.E."/>
        </authorList>
    </citation>
    <scope>NUCLEOTIDE SEQUENCE [LARGE SCALE GENOMIC DNA]</scope>
    <source>
        <strain evidence="9 10">CECT 7639</strain>
    </source>
</reference>
<evidence type="ECO:0000259" key="8">
    <source>
        <dbReference type="PROSITE" id="PS51462"/>
    </source>
</evidence>
<dbReference type="GO" id="GO:0019693">
    <property type="term" value="P:ribose phosphate metabolic process"/>
    <property type="evidence" value="ECO:0007669"/>
    <property type="project" value="TreeGrafter"/>
</dbReference>
<sequence length="161" mass="17823">MHEDEIRFPNGQSGIYGLVEKTDFALVVPQHADGRFQMVEQYRYPVSGRFWEFPAGALEENPDADPTEIARTELEEETGLRAQVMTKLGEQFPASGLTTNVCHIYLATGLEPGPTERESQEADMITAKFSRAEIIEMINKGAVKDSLTISAFGLLAIADWG</sequence>
<dbReference type="PROSITE" id="PS51462">
    <property type="entry name" value="NUDIX"/>
    <property type="match status" value="1"/>
</dbReference>
<proteinExistence type="inferred from homology"/>
<comment type="cofactor">
    <cofactor evidence="2">
        <name>Mg(2+)</name>
        <dbReference type="ChEBI" id="CHEBI:18420"/>
    </cofactor>
</comment>
<dbReference type="InterPro" id="IPR015797">
    <property type="entry name" value="NUDIX_hydrolase-like_dom_sf"/>
</dbReference>
<name>A0A1Y5TEG2_9RHOB</name>
<dbReference type="Proteomes" id="UP000193077">
    <property type="component" value="Unassembled WGS sequence"/>
</dbReference>
<evidence type="ECO:0000256" key="3">
    <source>
        <dbReference type="ARBA" id="ARBA00007275"/>
    </source>
</evidence>
<evidence type="ECO:0000256" key="1">
    <source>
        <dbReference type="ARBA" id="ARBA00000847"/>
    </source>
</evidence>
<comment type="similarity">
    <text evidence="3">Belongs to the Nudix hydrolase family. NudK subfamily.</text>
</comment>
<dbReference type="PANTHER" id="PTHR11839">
    <property type="entry name" value="UDP/ADP-SUGAR PYROPHOSPHATASE"/>
    <property type="match status" value="1"/>
</dbReference>
<evidence type="ECO:0000256" key="4">
    <source>
        <dbReference type="ARBA" id="ARBA00016377"/>
    </source>
</evidence>
<evidence type="ECO:0000256" key="7">
    <source>
        <dbReference type="ARBA" id="ARBA00032272"/>
    </source>
</evidence>
<dbReference type="SUPFAM" id="SSF55811">
    <property type="entry name" value="Nudix"/>
    <property type="match status" value="1"/>
</dbReference>
<evidence type="ECO:0000313" key="10">
    <source>
        <dbReference type="Proteomes" id="UP000193077"/>
    </source>
</evidence>
<dbReference type="CDD" id="cd24161">
    <property type="entry name" value="NUDIX_ADPRase_Ndx2"/>
    <property type="match status" value="1"/>
</dbReference>
<feature type="domain" description="Nudix hydrolase" evidence="8">
    <location>
        <begin position="17"/>
        <end position="151"/>
    </location>
</feature>
<organism evidence="9 10">
    <name type="scientific">Falsiruegeria litorea R37</name>
    <dbReference type="NCBI Taxonomy" id="1200284"/>
    <lineage>
        <taxon>Bacteria</taxon>
        <taxon>Pseudomonadati</taxon>
        <taxon>Pseudomonadota</taxon>
        <taxon>Alphaproteobacteria</taxon>
        <taxon>Rhodobacterales</taxon>
        <taxon>Roseobacteraceae</taxon>
        <taxon>Falsiruegeria</taxon>
    </lineage>
</organism>
<dbReference type="PANTHER" id="PTHR11839:SF18">
    <property type="entry name" value="NUDIX HYDROLASE DOMAIN-CONTAINING PROTEIN"/>
    <property type="match status" value="1"/>
</dbReference>
<evidence type="ECO:0000313" key="9">
    <source>
        <dbReference type="EMBL" id="SLN60083.1"/>
    </source>
</evidence>
<evidence type="ECO:0000256" key="6">
    <source>
        <dbReference type="ARBA" id="ARBA00032162"/>
    </source>
</evidence>
<keyword evidence="10" id="KW-1185">Reference proteome</keyword>
<dbReference type="EMBL" id="FWFO01000003">
    <property type="protein sequence ID" value="SLN60083.1"/>
    <property type="molecule type" value="Genomic_DNA"/>
</dbReference>
<keyword evidence="5 9" id="KW-0378">Hydrolase</keyword>
<dbReference type="GO" id="GO:0006753">
    <property type="term" value="P:nucleoside phosphate metabolic process"/>
    <property type="evidence" value="ECO:0007669"/>
    <property type="project" value="TreeGrafter"/>
</dbReference>
<dbReference type="GO" id="GO:0005829">
    <property type="term" value="C:cytosol"/>
    <property type="evidence" value="ECO:0007669"/>
    <property type="project" value="TreeGrafter"/>
</dbReference>
<comment type="catalytic activity">
    <reaction evidence="1">
        <text>GDP-alpha-D-mannose + H2O = alpha-D-mannose 1-phosphate + GMP + 2 H(+)</text>
        <dbReference type="Rhea" id="RHEA:27978"/>
        <dbReference type="ChEBI" id="CHEBI:15377"/>
        <dbReference type="ChEBI" id="CHEBI:15378"/>
        <dbReference type="ChEBI" id="CHEBI:57527"/>
        <dbReference type="ChEBI" id="CHEBI:58115"/>
        <dbReference type="ChEBI" id="CHEBI:58409"/>
    </reaction>
</comment>
<dbReference type="Gene3D" id="3.90.79.10">
    <property type="entry name" value="Nucleoside Triphosphate Pyrophosphohydrolase"/>
    <property type="match status" value="1"/>
</dbReference>
<gene>
    <name evidence="9" type="primary">nudF_2</name>
    <name evidence="9" type="ORF">TRL7639_03308</name>
</gene>
<dbReference type="InterPro" id="IPR000086">
    <property type="entry name" value="NUDIX_hydrolase_dom"/>
</dbReference>
<dbReference type="AlphaFoldDB" id="A0A1Y5TEG2"/>
<dbReference type="Pfam" id="PF00293">
    <property type="entry name" value="NUDIX"/>
    <property type="match status" value="1"/>
</dbReference>
<evidence type="ECO:0000256" key="5">
    <source>
        <dbReference type="ARBA" id="ARBA00022801"/>
    </source>
</evidence>
<evidence type="ECO:0000256" key="2">
    <source>
        <dbReference type="ARBA" id="ARBA00001946"/>
    </source>
</evidence>
<accession>A0A1Y5TEG2</accession>
<dbReference type="GO" id="GO:0016787">
    <property type="term" value="F:hydrolase activity"/>
    <property type="evidence" value="ECO:0007669"/>
    <property type="project" value="UniProtKB-KW"/>
</dbReference>